<sequence>ETDSISSETSSKRSKDDTSWQSQMEAEGGVSDWTKEQVCQWLSAIDMDKYVPDFLATDINGVQLLQIDGTRLKEIGVSNSNDKTFIKKKITELKKQVDKDRKLKEKEQKAREKLEKKGKVETKKKKFPFIGKS</sequence>
<gene>
    <name evidence="5" type="ORF">OFUS_LOCUS14104</name>
</gene>
<proteinExistence type="predicted"/>
<dbReference type="GO" id="GO:0030425">
    <property type="term" value="C:dendrite"/>
    <property type="evidence" value="ECO:0007669"/>
    <property type="project" value="TreeGrafter"/>
</dbReference>
<protein>
    <recommendedName>
        <fullName evidence="4">SAM domain-containing protein</fullName>
    </recommendedName>
</protein>
<dbReference type="AlphaFoldDB" id="A0A8S4P2K9"/>
<dbReference type="CDD" id="cd09512">
    <property type="entry name" value="SAM_Neurabin-like"/>
    <property type="match status" value="1"/>
</dbReference>
<dbReference type="Proteomes" id="UP000749559">
    <property type="component" value="Unassembled WGS sequence"/>
</dbReference>
<feature type="domain" description="SAM" evidence="4">
    <location>
        <begin position="33"/>
        <end position="96"/>
    </location>
</feature>
<accession>A0A8S4P2K9</accession>
<dbReference type="InterPro" id="IPR001660">
    <property type="entry name" value="SAM"/>
</dbReference>
<feature type="region of interest" description="Disordered" evidence="3">
    <location>
        <begin position="100"/>
        <end position="119"/>
    </location>
</feature>
<evidence type="ECO:0000259" key="4">
    <source>
        <dbReference type="PROSITE" id="PS50105"/>
    </source>
</evidence>
<keyword evidence="6" id="KW-1185">Reference proteome</keyword>
<dbReference type="GO" id="GO:0007015">
    <property type="term" value="P:actin filament organization"/>
    <property type="evidence" value="ECO:0007669"/>
    <property type="project" value="TreeGrafter"/>
</dbReference>
<organism evidence="5 6">
    <name type="scientific">Owenia fusiformis</name>
    <name type="common">Polychaete worm</name>
    <dbReference type="NCBI Taxonomy" id="6347"/>
    <lineage>
        <taxon>Eukaryota</taxon>
        <taxon>Metazoa</taxon>
        <taxon>Spiralia</taxon>
        <taxon>Lophotrochozoa</taxon>
        <taxon>Annelida</taxon>
        <taxon>Polychaeta</taxon>
        <taxon>Sedentaria</taxon>
        <taxon>Canalipalpata</taxon>
        <taxon>Sabellida</taxon>
        <taxon>Oweniida</taxon>
        <taxon>Oweniidae</taxon>
        <taxon>Owenia</taxon>
    </lineage>
</organism>
<name>A0A8S4P2K9_OWEFU</name>
<dbReference type="GO" id="GO:0051015">
    <property type="term" value="F:actin filament binding"/>
    <property type="evidence" value="ECO:0007669"/>
    <property type="project" value="TreeGrafter"/>
</dbReference>
<evidence type="ECO:0000256" key="2">
    <source>
        <dbReference type="ARBA" id="ARBA00023054"/>
    </source>
</evidence>
<keyword evidence="1" id="KW-0597">Phosphoprotein</keyword>
<evidence type="ECO:0000256" key="1">
    <source>
        <dbReference type="ARBA" id="ARBA00022553"/>
    </source>
</evidence>
<feature type="non-terminal residue" evidence="5">
    <location>
        <position position="1"/>
    </location>
</feature>
<dbReference type="InterPro" id="IPR013761">
    <property type="entry name" value="SAM/pointed_sf"/>
</dbReference>
<dbReference type="PANTHER" id="PTHR16154">
    <property type="entry name" value="NEURABIN"/>
    <property type="match status" value="1"/>
</dbReference>
<dbReference type="SUPFAM" id="SSF47769">
    <property type="entry name" value="SAM/Pointed domain"/>
    <property type="match status" value="1"/>
</dbReference>
<comment type="caution">
    <text evidence="5">The sequence shown here is derived from an EMBL/GenBank/DDBJ whole genome shotgun (WGS) entry which is preliminary data.</text>
</comment>
<dbReference type="GO" id="GO:0019722">
    <property type="term" value="P:calcium-mediated signaling"/>
    <property type="evidence" value="ECO:0007669"/>
    <property type="project" value="TreeGrafter"/>
</dbReference>
<evidence type="ECO:0000313" key="6">
    <source>
        <dbReference type="Proteomes" id="UP000749559"/>
    </source>
</evidence>
<dbReference type="FunFam" id="1.10.150.50:FF:000008">
    <property type="entry name" value="Neurabin-1 isoform 1-like protein"/>
    <property type="match status" value="1"/>
</dbReference>
<dbReference type="PROSITE" id="PS50105">
    <property type="entry name" value="SAM_DOMAIN"/>
    <property type="match status" value="1"/>
</dbReference>
<dbReference type="OrthoDB" id="62701at2759"/>
<dbReference type="Gene3D" id="1.10.150.50">
    <property type="entry name" value="Transcription Factor, Ets-1"/>
    <property type="match status" value="1"/>
</dbReference>
<dbReference type="GO" id="GO:0015629">
    <property type="term" value="C:actin cytoskeleton"/>
    <property type="evidence" value="ECO:0007669"/>
    <property type="project" value="TreeGrafter"/>
</dbReference>
<dbReference type="SMART" id="SM00454">
    <property type="entry name" value="SAM"/>
    <property type="match status" value="1"/>
</dbReference>
<dbReference type="PANTHER" id="PTHR16154:SF6">
    <property type="entry name" value="SPINOPHILIN, ISOFORM J"/>
    <property type="match status" value="1"/>
</dbReference>
<dbReference type="GO" id="GO:0031175">
    <property type="term" value="P:neuron projection development"/>
    <property type="evidence" value="ECO:0007669"/>
    <property type="project" value="TreeGrafter"/>
</dbReference>
<keyword evidence="2" id="KW-0175">Coiled coil</keyword>
<dbReference type="Pfam" id="PF07647">
    <property type="entry name" value="SAM_2"/>
    <property type="match status" value="1"/>
</dbReference>
<dbReference type="EMBL" id="CAIIXF020000007">
    <property type="protein sequence ID" value="CAH1788608.1"/>
    <property type="molecule type" value="Genomic_DNA"/>
</dbReference>
<feature type="region of interest" description="Disordered" evidence="3">
    <location>
        <begin position="1"/>
        <end position="32"/>
    </location>
</feature>
<reference evidence="5" key="1">
    <citation type="submission" date="2022-03" db="EMBL/GenBank/DDBJ databases">
        <authorList>
            <person name="Martin C."/>
        </authorList>
    </citation>
    <scope>NUCLEOTIDE SEQUENCE</scope>
</reference>
<dbReference type="GO" id="GO:0005737">
    <property type="term" value="C:cytoplasm"/>
    <property type="evidence" value="ECO:0007669"/>
    <property type="project" value="TreeGrafter"/>
</dbReference>
<dbReference type="InterPro" id="IPR043446">
    <property type="entry name" value="Neurabin-like"/>
</dbReference>
<evidence type="ECO:0000313" key="5">
    <source>
        <dbReference type="EMBL" id="CAH1788608.1"/>
    </source>
</evidence>
<dbReference type="GO" id="GO:0014069">
    <property type="term" value="C:postsynaptic density"/>
    <property type="evidence" value="ECO:0007669"/>
    <property type="project" value="TreeGrafter"/>
</dbReference>
<evidence type="ECO:0000256" key="3">
    <source>
        <dbReference type="SAM" id="MobiDB-lite"/>
    </source>
</evidence>